<sequence>MNLHLDWIHLWALILGFVIGFLLYISSFRAHWKTKAEFRRYKKMLSDKMDLEHKQLSEMTRERERISKENESMRLQISRLNDRSDNKLQREMEIYARAEKQMTINAPGFAPAWEIAKSQALTQLETEERGNSFPQRIFRKLVGGSTTAALPAEATAHATSKNGSSSGAVTSDHGI</sequence>
<protein>
    <submittedName>
        <fullName evidence="4">Uncharacterized protein</fullName>
    </submittedName>
</protein>
<dbReference type="RefSeq" id="WP_113960297.1">
    <property type="nucleotide sequence ID" value="NZ_QNRR01000008.1"/>
</dbReference>
<feature type="compositionally biased region" description="Polar residues" evidence="2">
    <location>
        <begin position="160"/>
        <end position="169"/>
    </location>
</feature>
<evidence type="ECO:0000313" key="5">
    <source>
        <dbReference type="Proteomes" id="UP000253426"/>
    </source>
</evidence>
<evidence type="ECO:0000256" key="1">
    <source>
        <dbReference type="SAM" id="Coils"/>
    </source>
</evidence>
<comment type="caution">
    <text evidence="4">The sequence shown here is derived from an EMBL/GenBank/DDBJ whole genome shotgun (WGS) entry which is preliminary data.</text>
</comment>
<evidence type="ECO:0000256" key="3">
    <source>
        <dbReference type="SAM" id="Phobius"/>
    </source>
</evidence>
<dbReference type="EMBL" id="QNRR01000008">
    <property type="protein sequence ID" value="RBP40427.1"/>
    <property type="molecule type" value="Genomic_DNA"/>
</dbReference>
<feature type="transmembrane region" description="Helical" evidence="3">
    <location>
        <begin position="6"/>
        <end position="25"/>
    </location>
</feature>
<proteinExistence type="predicted"/>
<feature type="region of interest" description="Disordered" evidence="2">
    <location>
        <begin position="154"/>
        <end position="175"/>
    </location>
</feature>
<dbReference type="Proteomes" id="UP000253426">
    <property type="component" value="Unassembled WGS sequence"/>
</dbReference>
<dbReference type="AlphaFoldDB" id="A0A366HDH1"/>
<evidence type="ECO:0000313" key="4">
    <source>
        <dbReference type="EMBL" id="RBP40427.1"/>
    </source>
</evidence>
<reference evidence="4 5" key="1">
    <citation type="submission" date="2018-06" db="EMBL/GenBank/DDBJ databases">
        <title>Genomic Encyclopedia of Type Strains, Phase IV (KMG-IV): sequencing the most valuable type-strain genomes for metagenomic binning, comparative biology and taxonomic classification.</title>
        <authorList>
            <person name="Goeker M."/>
        </authorList>
    </citation>
    <scope>NUCLEOTIDE SEQUENCE [LARGE SCALE GENOMIC DNA]</scope>
    <source>
        <strain evidence="4 5">DSM 25532</strain>
    </source>
</reference>
<dbReference type="OrthoDB" id="192198at2"/>
<organism evidence="4 5">
    <name type="scientific">Roseimicrobium gellanilyticum</name>
    <dbReference type="NCBI Taxonomy" id="748857"/>
    <lineage>
        <taxon>Bacteria</taxon>
        <taxon>Pseudomonadati</taxon>
        <taxon>Verrucomicrobiota</taxon>
        <taxon>Verrucomicrobiia</taxon>
        <taxon>Verrucomicrobiales</taxon>
        <taxon>Verrucomicrobiaceae</taxon>
        <taxon>Roseimicrobium</taxon>
    </lineage>
</organism>
<feature type="coiled-coil region" evidence="1">
    <location>
        <begin position="49"/>
        <end position="101"/>
    </location>
</feature>
<name>A0A366HDH1_9BACT</name>
<accession>A0A366HDH1</accession>
<keyword evidence="1" id="KW-0175">Coiled coil</keyword>
<keyword evidence="5" id="KW-1185">Reference proteome</keyword>
<gene>
    <name evidence="4" type="ORF">DES53_108134</name>
</gene>
<keyword evidence="3" id="KW-1133">Transmembrane helix</keyword>
<evidence type="ECO:0000256" key="2">
    <source>
        <dbReference type="SAM" id="MobiDB-lite"/>
    </source>
</evidence>
<keyword evidence="3" id="KW-0812">Transmembrane</keyword>
<keyword evidence="3" id="KW-0472">Membrane</keyword>